<proteinExistence type="predicted"/>
<dbReference type="Proteomes" id="UP000323594">
    <property type="component" value="Chromosome"/>
</dbReference>
<sequence length="59" mass="7041">MSKSEPPRMAVVPRRSDVLKQSNLQSFKTRRFGFDMDVKTKPLCRALFYKIFYVFTLHK</sequence>
<reference evidence="1 2" key="1">
    <citation type="submission" date="2019-08" db="EMBL/GenBank/DDBJ databases">
        <authorList>
            <person name="Kuhnert P."/>
        </authorList>
    </citation>
    <scope>NUCLEOTIDE SEQUENCE [LARGE SCALE GENOMIC DNA]</scope>
    <source>
        <strain evidence="1 2">B36.5</strain>
    </source>
</reference>
<organism evidence="1 2">
    <name type="scientific">Treponema phagedenis</name>
    <dbReference type="NCBI Taxonomy" id="162"/>
    <lineage>
        <taxon>Bacteria</taxon>
        <taxon>Pseudomonadati</taxon>
        <taxon>Spirochaetota</taxon>
        <taxon>Spirochaetia</taxon>
        <taxon>Spirochaetales</taxon>
        <taxon>Treponemataceae</taxon>
        <taxon>Treponema</taxon>
    </lineage>
</organism>
<accession>A0AAE6IWC2</accession>
<dbReference type="EMBL" id="CP042817">
    <property type="protein sequence ID" value="QEJ99206.1"/>
    <property type="molecule type" value="Genomic_DNA"/>
</dbReference>
<gene>
    <name evidence="1" type="ORF">FUT82_15230</name>
</gene>
<name>A0AAE6IWC2_TREPH</name>
<protein>
    <submittedName>
        <fullName evidence="1">Uncharacterized protein</fullName>
    </submittedName>
</protein>
<evidence type="ECO:0000313" key="1">
    <source>
        <dbReference type="EMBL" id="QEJ99206.1"/>
    </source>
</evidence>
<evidence type="ECO:0000313" key="2">
    <source>
        <dbReference type="Proteomes" id="UP000323594"/>
    </source>
</evidence>
<dbReference type="AlphaFoldDB" id="A0AAE6IWC2"/>